<feature type="transmembrane region" description="Helical" evidence="6">
    <location>
        <begin position="26"/>
        <end position="47"/>
    </location>
</feature>
<comment type="subcellular location">
    <subcellularLocation>
        <location evidence="1">Cell membrane</location>
        <topology evidence="1">Multi-pass membrane protein</topology>
    </subcellularLocation>
</comment>
<gene>
    <name evidence="8" type="ORF">KK062_19660</name>
</gene>
<proteinExistence type="predicted"/>
<dbReference type="GO" id="GO:0005886">
    <property type="term" value="C:plasma membrane"/>
    <property type="evidence" value="ECO:0007669"/>
    <property type="project" value="UniProtKB-SubCell"/>
</dbReference>
<name>A0AAP2GR78_9BACT</name>
<evidence type="ECO:0000313" key="9">
    <source>
        <dbReference type="Proteomes" id="UP001319080"/>
    </source>
</evidence>
<evidence type="ECO:0000256" key="3">
    <source>
        <dbReference type="ARBA" id="ARBA00022692"/>
    </source>
</evidence>
<keyword evidence="2" id="KW-1003">Cell membrane</keyword>
<evidence type="ECO:0000256" key="4">
    <source>
        <dbReference type="ARBA" id="ARBA00022989"/>
    </source>
</evidence>
<keyword evidence="4 6" id="KW-1133">Transmembrane helix</keyword>
<dbReference type="AlphaFoldDB" id="A0AAP2GR78"/>
<dbReference type="Pfam" id="PF02706">
    <property type="entry name" value="Wzz"/>
    <property type="match status" value="1"/>
</dbReference>
<feature type="transmembrane region" description="Helical" evidence="6">
    <location>
        <begin position="239"/>
        <end position="261"/>
    </location>
</feature>
<reference evidence="8 9" key="1">
    <citation type="submission" date="2021-05" db="EMBL/GenBank/DDBJ databases">
        <title>A Polyphasic approach of four new species of the genus Ohtaekwangia: Ohtaekwangia histidinii sp. nov., Ohtaekwangia cretensis sp. nov., Ohtaekwangia indiensis sp. nov., Ohtaekwangia reichenbachii sp. nov. from diverse environment.</title>
        <authorList>
            <person name="Octaviana S."/>
        </authorList>
    </citation>
    <scope>NUCLEOTIDE SEQUENCE [LARGE SCALE GENOMIC DNA]</scope>
    <source>
        <strain evidence="8 9">PWU5</strain>
    </source>
</reference>
<protein>
    <recommendedName>
        <fullName evidence="7">Polysaccharide chain length determinant N-terminal domain-containing protein</fullName>
    </recommendedName>
</protein>
<keyword evidence="5 6" id="KW-0472">Membrane</keyword>
<dbReference type="InterPro" id="IPR003856">
    <property type="entry name" value="LPS_length_determ_N"/>
</dbReference>
<evidence type="ECO:0000256" key="5">
    <source>
        <dbReference type="ARBA" id="ARBA00023136"/>
    </source>
</evidence>
<dbReference type="RefSeq" id="WP_254086042.1">
    <property type="nucleotide sequence ID" value="NZ_JAHESE010000022.1"/>
</dbReference>
<dbReference type="EMBL" id="JAHESE010000022">
    <property type="protein sequence ID" value="MBT1710471.1"/>
    <property type="molecule type" value="Genomic_DNA"/>
</dbReference>
<feature type="domain" description="Polysaccharide chain length determinant N-terminal" evidence="7">
    <location>
        <begin position="7"/>
        <end position="74"/>
    </location>
</feature>
<evidence type="ECO:0000259" key="7">
    <source>
        <dbReference type="Pfam" id="PF02706"/>
    </source>
</evidence>
<evidence type="ECO:0000256" key="1">
    <source>
        <dbReference type="ARBA" id="ARBA00004651"/>
    </source>
</evidence>
<keyword evidence="9" id="KW-1185">Reference proteome</keyword>
<keyword evidence="3 6" id="KW-0812">Transmembrane</keyword>
<comment type="caution">
    <text evidence="8">The sequence shown here is derived from an EMBL/GenBank/DDBJ whole genome shotgun (WGS) entry which is preliminary data.</text>
</comment>
<evidence type="ECO:0000313" key="8">
    <source>
        <dbReference type="EMBL" id="MBT1710471.1"/>
    </source>
</evidence>
<dbReference type="Proteomes" id="UP001319080">
    <property type="component" value="Unassembled WGS sequence"/>
</dbReference>
<evidence type="ECO:0000256" key="2">
    <source>
        <dbReference type="ARBA" id="ARBA00022475"/>
    </source>
</evidence>
<evidence type="ECO:0000256" key="6">
    <source>
        <dbReference type="SAM" id="Phobius"/>
    </source>
</evidence>
<sequence length="270" mass="30823">MDKNLSDEIDLMELLAKAYRSIKRHLALFIALPLAGAALALLISFNAQDKYSSSMMLSTDLISKNETEFIVKELEAADSIMPGLTIEEARRLINLKFTVDSRTERIPVRNEVVIDREVVFLKITADVTDPSIFPSLEKKLMRYMNSIDPVVQNRKRQEVLHQKMIAKLDSEIVTLDGIRRQSDSRAMAGYINPASLFSKTVELYEDRTQRELRLQDVANVHLTKGFGSLMKDSRLSRTVTCIMGIIGGFFLFALIMFVQYFNQYNRSLNE</sequence>
<accession>A0AAP2GR78</accession>
<organism evidence="8 9">
    <name type="scientific">Dawidia cretensis</name>
    <dbReference type="NCBI Taxonomy" id="2782350"/>
    <lineage>
        <taxon>Bacteria</taxon>
        <taxon>Pseudomonadati</taxon>
        <taxon>Bacteroidota</taxon>
        <taxon>Cytophagia</taxon>
        <taxon>Cytophagales</taxon>
        <taxon>Chryseotaleaceae</taxon>
        <taxon>Dawidia</taxon>
    </lineage>
</organism>